<dbReference type="PANTHER" id="PTHR37526:SF1">
    <property type="entry name" value="PROTEIN TUSB"/>
    <property type="match status" value="1"/>
</dbReference>
<organism evidence="1">
    <name type="scientific">Halomonas sp. RT37</name>
    <dbReference type="NCBI Taxonomy" id="2950872"/>
    <lineage>
        <taxon>Bacteria</taxon>
        <taxon>Pseudomonadati</taxon>
        <taxon>Pseudomonadota</taxon>
        <taxon>Gammaproteobacteria</taxon>
        <taxon>Oceanospirillales</taxon>
        <taxon>Halomonadaceae</taxon>
        <taxon>Halomonas</taxon>
    </lineage>
</organism>
<dbReference type="RefSeq" id="WP_108449307.1">
    <property type="nucleotide sequence ID" value="NZ_CP098827.1"/>
</dbReference>
<dbReference type="AlphaFoldDB" id="A0AAU7KNK3"/>
<gene>
    <name evidence="1" type="primary">tusB</name>
    <name evidence="1" type="ORF">NFG58_10220</name>
</gene>
<dbReference type="Gene3D" id="3.40.1260.10">
    <property type="entry name" value="DsrEFH-like"/>
    <property type="match status" value="1"/>
</dbReference>
<reference evidence="1" key="1">
    <citation type="submission" date="2022-06" db="EMBL/GenBank/DDBJ databases">
        <title>A novel DMS-producing enzyme.</title>
        <authorList>
            <person name="Zhang Y."/>
        </authorList>
    </citation>
    <scope>NUCLEOTIDE SEQUENCE</scope>
    <source>
        <strain evidence="1">RT37</strain>
    </source>
</reference>
<dbReference type="EMBL" id="CP098827">
    <property type="protein sequence ID" value="XBO73042.1"/>
    <property type="molecule type" value="Genomic_DNA"/>
</dbReference>
<dbReference type="GO" id="GO:0002143">
    <property type="term" value="P:tRNA wobble position uridine thiolation"/>
    <property type="evidence" value="ECO:0007669"/>
    <property type="project" value="InterPro"/>
</dbReference>
<evidence type="ECO:0000313" key="1">
    <source>
        <dbReference type="EMBL" id="XBO73042.1"/>
    </source>
</evidence>
<dbReference type="SUPFAM" id="SSF75169">
    <property type="entry name" value="DsrEFH-like"/>
    <property type="match status" value="1"/>
</dbReference>
<dbReference type="NCBIfam" id="TIGR03011">
    <property type="entry name" value="sulf_tusB_dsrH"/>
    <property type="match status" value="1"/>
</dbReference>
<proteinExistence type="predicted"/>
<dbReference type="PANTHER" id="PTHR37526">
    <property type="entry name" value="PROTEIN TUSB"/>
    <property type="match status" value="1"/>
</dbReference>
<dbReference type="GO" id="GO:1990228">
    <property type="term" value="C:sulfurtransferase complex"/>
    <property type="evidence" value="ECO:0007669"/>
    <property type="project" value="TreeGrafter"/>
</dbReference>
<name>A0AAU7KNK3_9GAMM</name>
<dbReference type="InterPro" id="IPR007215">
    <property type="entry name" value="Sulphur_relay_TusB/DsrH"/>
</dbReference>
<accession>A0AAU7KNK3</accession>
<sequence>MILHTLNRSPLESTVYRQALRALAEDDKLLLIEDAVLGALPAQQALWSSLPGRLLALAEDLEARGLSEHCATGIEVVDVDGFVRLTEEADKVVSWY</sequence>
<dbReference type="InterPro" id="IPR027396">
    <property type="entry name" value="DsrEFH-like"/>
</dbReference>
<dbReference type="Pfam" id="PF04077">
    <property type="entry name" value="DsrH"/>
    <property type="match status" value="1"/>
</dbReference>
<protein>
    <submittedName>
        <fullName evidence="1">Sulfurtransferase complex subunit TusB</fullName>
    </submittedName>
</protein>